<dbReference type="Pfam" id="PF13852">
    <property type="entry name" value="DUF4197"/>
    <property type="match status" value="1"/>
</dbReference>
<accession>A0A917IMP7</accession>
<dbReference type="InterPro" id="IPR025245">
    <property type="entry name" value="DUF4197"/>
</dbReference>
<evidence type="ECO:0008006" key="4">
    <source>
        <dbReference type="Google" id="ProtNLM"/>
    </source>
</evidence>
<name>A0A917IMP7_9BACT</name>
<evidence type="ECO:0000313" key="3">
    <source>
        <dbReference type="Proteomes" id="UP000627292"/>
    </source>
</evidence>
<reference evidence="2" key="1">
    <citation type="journal article" date="2014" name="Int. J. Syst. Evol. Microbiol.">
        <title>Complete genome sequence of Corynebacterium casei LMG S-19264T (=DSM 44701T), isolated from a smear-ripened cheese.</title>
        <authorList>
            <consortium name="US DOE Joint Genome Institute (JGI-PGF)"/>
            <person name="Walter F."/>
            <person name="Albersmeier A."/>
            <person name="Kalinowski J."/>
            <person name="Ruckert C."/>
        </authorList>
    </citation>
    <scope>NUCLEOTIDE SEQUENCE</scope>
    <source>
        <strain evidence="2">CGMCC 1.15290</strain>
    </source>
</reference>
<keyword evidence="3" id="KW-1185">Reference proteome</keyword>
<dbReference type="Proteomes" id="UP000627292">
    <property type="component" value="Unassembled WGS sequence"/>
</dbReference>
<sequence>MKRFVVLFSAAIAVCGTSHAQLGKFLKKDTSSTSKSSGLGSLIKSVAGGSKDTMSTNTVAAGLKEALSKGVQNGTAKLSAMDGFFKDAAIKILLPPEAQKVEKTLRNVGMGSLVDSAILSMNRAAEDAAKGAAPIFVNAIKDMSIQDAWGLLKGGDTSATSYLRVKTTSPLTTAFKPVIETSLAKVNATKHWTSLITAYNKIPLVSKINPDLSAFVTEKALGGIFYQVGQEEKSIRQDPLARTTDLLKSVFGSK</sequence>
<protein>
    <recommendedName>
        <fullName evidence="4">DUF4197 domain-containing protein</fullName>
    </recommendedName>
</protein>
<feature type="chain" id="PRO_5036987712" description="DUF4197 domain-containing protein" evidence="1">
    <location>
        <begin position="21"/>
        <end position="254"/>
    </location>
</feature>
<dbReference type="EMBL" id="BMIB01000001">
    <property type="protein sequence ID" value="GGH57961.1"/>
    <property type="molecule type" value="Genomic_DNA"/>
</dbReference>
<gene>
    <name evidence="2" type="ORF">GCM10011379_03200</name>
</gene>
<dbReference type="RefSeq" id="WP_188950050.1">
    <property type="nucleotide sequence ID" value="NZ_BMIB01000001.1"/>
</dbReference>
<reference evidence="2" key="2">
    <citation type="submission" date="2020-09" db="EMBL/GenBank/DDBJ databases">
        <authorList>
            <person name="Sun Q."/>
            <person name="Zhou Y."/>
        </authorList>
    </citation>
    <scope>NUCLEOTIDE SEQUENCE</scope>
    <source>
        <strain evidence="2">CGMCC 1.15290</strain>
    </source>
</reference>
<feature type="signal peptide" evidence="1">
    <location>
        <begin position="1"/>
        <end position="20"/>
    </location>
</feature>
<proteinExistence type="predicted"/>
<keyword evidence="1" id="KW-0732">Signal</keyword>
<evidence type="ECO:0000256" key="1">
    <source>
        <dbReference type="SAM" id="SignalP"/>
    </source>
</evidence>
<organism evidence="2 3">
    <name type="scientific">Filimonas zeae</name>
    <dbReference type="NCBI Taxonomy" id="1737353"/>
    <lineage>
        <taxon>Bacteria</taxon>
        <taxon>Pseudomonadati</taxon>
        <taxon>Bacteroidota</taxon>
        <taxon>Chitinophagia</taxon>
        <taxon>Chitinophagales</taxon>
        <taxon>Chitinophagaceae</taxon>
        <taxon>Filimonas</taxon>
    </lineage>
</organism>
<evidence type="ECO:0000313" key="2">
    <source>
        <dbReference type="EMBL" id="GGH57961.1"/>
    </source>
</evidence>
<dbReference type="AlphaFoldDB" id="A0A917IMP7"/>
<comment type="caution">
    <text evidence="2">The sequence shown here is derived from an EMBL/GenBank/DDBJ whole genome shotgun (WGS) entry which is preliminary data.</text>
</comment>